<dbReference type="RefSeq" id="WP_092520567.1">
    <property type="nucleotide sequence ID" value="NZ_CAWRAH010000086.1"/>
</dbReference>
<evidence type="ECO:0000259" key="1">
    <source>
        <dbReference type="Pfam" id="PF08878"/>
    </source>
</evidence>
<dbReference type="EMBL" id="FOVO01000043">
    <property type="protein sequence ID" value="SFO00309.1"/>
    <property type="molecule type" value="Genomic_DNA"/>
</dbReference>
<dbReference type="InterPro" id="IPR014976">
    <property type="entry name" value="AbpA_HamA_C"/>
</dbReference>
<name>A0A1I5DM26_9GAMM</name>
<dbReference type="SUPFAM" id="SSF50494">
    <property type="entry name" value="Trypsin-like serine proteases"/>
    <property type="match status" value="1"/>
</dbReference>
<evidence type="ECO:0000313" key="3">
    <source>
        <dbReference type="Proteomes" id="UP000199011"/>
    </source>
</evidence>
<dbReference type="OrthoDB" id="785623at2"/>
<accession>A0A1I5DM26</accession>
<sequence>MTVGALEEFKLDSIYILQTSFTGGGTKRGTCFSIEQDLLLTANHVVKDATSVKVFLTSDSFAEGQHIEAECIYSNVDLDVAVLKLPDGTTTSSLGLYATSVNLDSDVKSCGYPVEKEHYPAPIKVKVTNTFEHMTSREYSFEVSQSDTVSKYSGMSGSPVIHDGRCLGILLVQQGGNTLYAVSAKDFLGDASLKKIVYDHGVEITVQEGIGYKAPDFPASPFKYCINCNVGLPNIKGIDIGFTMEWWNISDFTETVYDWIIDYCLSHKQKANFTGGSRSLFKYARSHYPTDDLNALGDLCLHIAIRESYSTIPVMNKVFDVNNKTFSCTHAVLNFDSIELWIGASAVTTNIEEAVQSAIESVEYIMDIKSLKNRLFTLTSEIDESWPHKEKLQRLANSSLELDERFDKIIIPIFIMHDSELITNYDKSNFLNLFNEKVANCRGLLQAEFDEGVIDLLDLRVFYFPVSDVNEVNGALLEELNS</sequence>
<evidence type="ECO:0000313" key="2">
    <source>
        <dbReference type="EMBL" id="SFO00309.1"/>
    </source>
</evidence>
<organism evidence="2 3">
    <name type="scientific">Xenorhabdus japonica</name>
    <dbReference type="NCBI Taxonomy" id="53341"/>
    <lineage>
        <taxon>Bacteria</taxon>
        <taxon>Pseudomonadati</taxon>
        <taxon>Pseudomonadota</taxon>
        <taxon>Gammaproteobacteria</taxon>
        <taxon>Enterobacterales</taxon>
        <taxon>Morganellaceae</taxon>
        <taxon>Xenorhabdus</taxon>
    </lineage>
</organism>
<feature type="domain" description="Anti-bacteriophage protein A/HamA C-terminal" evidence="1">
    <location>
        <begin position="233"/>
        <end position="479"/>
    </location>
</feature>
<dbReference type="Pfam" id="PF08878">
    <property type="entry name" value="HamA"/>
    <property type="match status" value="1"/>
</dbReference>
<protein>
    <submittedName>
        <fullName evidence="2">Trypsin-like peptidase domain-containing protein</fullName>
    </submittedName>
</protein>
<gene>
    <name evidence="2" type="ORF">SAMN05421579_1438</name>
</gene>
<dbReference type="AlphaFoldDB" id="A0A1I5DM26"/>
<proteinExistence type="predicted"/>
<dbReference type="InterPro" id="IPR009003">
    <property type="entry name" value="Peptidase_S1_PA"/>
</dbReference>
<keyword evidence="3" id="KW-1185">Reference proteome</keyword>
<dbReference type="Pfam" id="PF13365">
    <property type="entry name" value="Trypsin_2"/>
    <property type="match status" value="1"/>
</dbReference>
<dbReference type="STRING" id="53341.SAMN05421579_1438"/>
<dbReference type="Gene3D" id="2.40.10.120">
    <property type="match status" value="1"/>
</dbReference>
<dbReference type="Proteomes" id="UP000199011">
    <property type="component" value="Unassembled WGS sequence"/>
</dbReference>
<reference evidence="3" key="1">
    <citation type="submission" date="2016-10" db="EMBL/GenBank/DDBJ databases">
        <authorList>
            <person name="Varghese N."/>
            <person name="Submissions S."/>
        </authorList>
    </citation>
    <scope>NUCLEOTIDE SEQUENCE [LARGE SCALE GENOMIC DNA]</scope>
    <source>
        <strain evidence="3">DSM 16522</strain>
    </source>
</reference>